<dbReference type="GO" id="GO:0008289">
    <property type="term" value="F:lipid binding"/>
    <property type="evidence" value="ECO:0007669"/>
    <property type="project" value="UniProtKB-KW"/>
</dbReference>
<reference evidence="13 14" key="1">
    <citation type="submission" date="2023-03" db="EMBL/GenBank/DDBJ databases">
        <title>Genome insight into feeding habits of ladybird beetles.</title>
        <authorList>
            <person name="Li H.-S."/>
            <person name="Huang Y.-H."/>
            <person name="Pang H."/>
        </authorList>
    </citation>
    <scope>NUCLEOTIDE SEQUENCE [LARGE SCALE GENOMIC DNA]</scope>
    <source>
        <strain evidence="13">SYSU_2023b</strain>
        <tissue evidence="13">Whole body</tissue>
    </source>
</reference>
<feature type="signal peptide" evidence="10">
    <location>
        <begin position="1"/>
        <end position="17"/>
    </location>
</feature>
<keyword evidence="6 10" id="KW-0732">Signal</keyword>
<evidence type="ECO:0000259" key="12">
    <source>
        <dbReference type="Pfam" id="PF00061"/>
    </source>
</evidence>
<dbReference type="InterPro" id="IPR022272">
    <property type="entry name" value="Lipocalin_CS"/>
</dbReference>
<evidence type="ECO:0000256" key="8">
    <source>
        <dbReference type="ARBA" id="ARBA00023157"/>
    </source>
</evidence>
<dbReference type="InterPro" id="IPR022271">
    <property type="entry name" value="Lipocalin_ApoD"/>
</dbReference>
<dbReference type="GO" id="GO:0000302">
    <property type="term" value="P:response to reactive oxygen species"/>
    <property type="evidence" value="ECO:0007669"/>
    <property type="project" value="TreeGrafter"/>
</dbReference>
<evidence type="ECO:0000256" key="9">
    <source>
        <dbReference type="ARBA" id="ARBA00023180"/>
    </source>
</evidence>
<dbReference type="GO" id="GO:0031409">
    <property type="term" value="F:pigment binding"/>
    <property type="evidence" value="ECO:0007669"/>
    <property type="project" value="InterPro"/>
</dbReference>
<dbReference type="AlphaFoldDB" id="A0AAW1TM29"/>
<dbReference type="PANTHER" id="PTHR10612:SF34">
    <property type="entry name" value="APOLIPOPROTEIN D"/>
    <property type="match status" value="1"/>
</dbReference>
<dbReference type="PANTHER" id="PTHR10612">
    <property type="entry name" value="APOLIPOPROTEIN D"/>
    <property type="match status" value="1"/>
</dbReference>
<dbReference type="InterPro" id="IPR003057">
    <property type="entry name" value="Invtbrt_color"/>
</dbReference>
<evidence type="ECO:0000256" key="6">
    <source>
        <dbReference type="ARBA" id="ARBA00022729"/>
    </source>
</evidence>
<dbReference type="PIRSF" id="PIRSF036893">
    <property type="entry name" value="Lipocalin_ApoD"/>
    <property type="match status" value="1"/>
</dbReference>
<feature type="domain" description="Lipocalin/cytosolic fatty-acid binding" evidence="12">
    <location>
        <begin position="41"/>
        <end position="170"/>
    </location>
</feature>
<dbReference type="Proteomes" id="UP001431783">
    <property type="component" value="Unassembled WGS sequence"/>
</dbReference>
<name>A0AAW1TM29_9CUCU</name>
<dbReference type="Gene3D" id="2.40.128.20">
    <property type="match status" value="1"/>
</dbReference>
<comment type="subcellular location">
    <subcellularLocation>
        <location evidence="1">Secreted</location>
    </subcellularLocation>
</comment>
<comment type="similarity">
    <text evidence="2 10 11">Belongs to the calycin superfamily. Lipocalin family.</text>
</comment>
<dbReference type="InterPro" id="IPR012674">
    <property type="entry name" value="Calycin"/>
</dbReference>
<evidence type="ECO:0000256" key="2">
    <source>
        <dbReference type="ARBA" id="ARBA00006889"/>
    </source>
</evidence>
<keyword evidence="4" id="KW-0813">Transport</keyword>
<evidence type="ECO:0000256" key="1">
    <source>
        <dbReference type="ARBA" id="ARBA00004613"/>
    </source>
</evidence>
<proteinExistence type="inferred from homology"/>
<keyword evidence="14" id="KW-1185">Reference proteome</keyword>
<keyword evidence="9" id="KW-0325">Glycoprotein</keyword>
<dbReference type="PRINTS" id="PR01273">
    <property type="entry name" value="INVTBRTCOLOR"/>
</dbReference>
<evidence type="ECO:0000313" key="13">
    <source>
        <dbReference type="EMBL" id="KAK9869289.1"/>
    </source>
</evidence>
<dbReference type="FunFam" id="2.40.128.20:FF:000003">
    <property type="entry name" value="Apolipoprotein D"/>
    <property type="match status" value="1"/>
</dbReference>
<evidence type="ECO:0000256" key="7">
    <source>
        <dbReference type="ARBA" id="ARBA00023121"/>
    </source>
</evidence>
<accession>A0AAW1TM29</accession>
<organism evidence="13 14">
    <name type="scientific">Henosepilachna vigintioctopunctata</name>
    <dbReference type="NCBI Taxonomy" id="420089"/>
    <lineage>
        <taxon>Eukaryota</taxon>
        <taxon>Metazoa</taxon>
        <taxon>Ecdysozoa</taxon>
        <taxon>Arthropoda</taxon>
        <taxon>Hexapoda</taxon>
        <taxon>Insecta</taxon>
        <taxon>Pterygota</taxon>
        <taxon>Neoptera</taxon>
        <taxon>Endopterygota</taxon>
        <taxon>Coleoptera</taxon>
        <taxon>Polyphaga</taxon>
        <taxon>Cucujiformia</taxon>
        <taxon>Coccinelloidea</taxon>
        <taxon>Coccinellidae</taxon>
        <taxon>Epilachninae</taxon>
        <taxon>Epilachnini</taxon>
        <taxon>Henosepilachna</taxon>
    </lineage>
</organism>
<sequence>MFKYLALFVVLAHGIQGQKIIIGLCPRVNVQENFDLDKYLGTWYEAEKYSEPFELGGKCMKQVWSGESNGKISVLEQLIKKNSGKVVNGDNTAKFVGNRNEAKLTLDTPGVPFGAPYWILETDYDNYSVVWSCIDTGLLNIRFTWILTRDRHPSESIMKKAYAVYDRYNLIKTFEKTDQDDCPSEF</sequence>
<dbReference type="Pfam" id="PF00061">
    <property type="entry name" value="Lipocalin"/>
    <property type="match status" value="1"/>
</dbReference>
<dbReference type="EMBL" id="JARQZJ010000001">
    <property type="protein sequence ID" value="KAK9869289.1"/>
    <property type="molecule type" value="Genomic_DNA"/>
</dbReference>
<evidence type="ECO:0000256" key="4">
    <source>
        <dbReference type="ARBA" id="ARBA00022448"/>
    </source>
</evidence>
<gene>
    <name evidence="13" type="ORF">WA026_003042</name>
</gene>
<feature type="chain" id="PRO_5043116061" description="Apolipoprotein D" evidence="10">
    <location>
        <begin position="18"/>
        <end position="186"/>
    </location>
</feature>
<dbReference type="GO" id="GO:0005576">
    <property type="term" value="C:extracellular region"/>
    <property type="evidence" value="ECO:0007669"/>
    <property type="project" value="UniProtKB-SubCell"/>
</dbReference>
<evidence type="ECO:0000313" key="14">
    <source>
        <dbReference type="Proteomes" id="UP001431783"/>
    </source>
</evidence>
<comment type="caution">
    <text evidence="13">The sequence shown here is derived from an EMBL/GenBank/DDBJ whole genome shotgun (WGS) entry which is preliminary data.</text>
</comment>
<evidence type="ECO:0000256" key="11">
    <source>
        <dbReference type="RuleBase" id="RU003695"/>
    </source>
</evidence>
<dbReference type="SUPFAM" id="SSF50814">
    <property type="entry name" value="Lipocalins"/>
    <property type="match status" value="1"/>
</dbReference>
<evidence type="ECO:0000256" key="5">
    <source>
        <dbReference type="ARBA" id="ARBA00022525"/>
    </source>
</evidence>
<dbReference type="GO" id="GO:0005737">
    <property type="term" value="C:cytoplasm"/>
    <property type="evidence" value="ECO:0007669"/>
    <property type="project" value="TreeGrafter"/>
</dbReference>
<keyword evidence="7" id="KW-0446">Lipid-binding</keyword>
<keyword evidence="8" id="KW-1015">Disulfide bond</keyword>
<keyword evidence="5" id="KW-0964">Secreted</keyword>
<evidence type="ECO:0000256" key="3">
    <source>
        <dbReference type="ARBA" id="ARBA00019890"/>
    </source>
</evidence>
<protein>
    <recommendedName>
        <fullName evidence="3">Apolipoprotein D</fullName>
    </recommendedName>
</protein>
<dbReference type="InterPro" id="IPR000566">
    <property type="entry name" value="Lipocln_cytosolic_FA-bd_dom"/>
</dbReference>
<dbReference type="GO" id="GO:0006629">
    <property type="term" value="P:lipid metabolic process"/>
    <property type="evidence" value="ECO:0007669"/>
    <property type="project" value="TreeGrafter"/>
</dbReference>
<evidence type="ECO:0000256" key="10">
    <source>
        <dbReference type="PIRNR" id="PIRNR036893"/>
    </source>
</evidence>
<dbReference type="PROSITE" id="PS00213">
    <property type="entry name" value="LIPOCALIN"/>
    <property type="match status" value="1"/>
</dbReference>